<comment type="caution">
    <text evidence="9">The sequence shown here is derived from an EMBL/GenBank/DDBJ whole genome shotgun (WGS) entry which is preliminary data.</text>
</comment>
<dbReference type="NCBIfam" id="TIGR04131">
    <property type="entry name" value="Bac_Flav_CTERM"/>
    <property type="match status" value="1"/>
</dbReference>
<dbReference type="InterPro" id="IPR026341">
    <property type="entry name" value="T9SS_type_B"/>
</dbReference>
<dbReference type="InterPro" id="IPR036179">
    <property type="entry name" value="Ig-like_dom_sf"/>
</dbReference>
<feature type="domain" description="Ig-like" evidence="8">
    <location>
        <begin position="1399"/>
        <end position="1482"/>
    </location>
</feature>
<dbReference type="Pfam" id="PF01270">
    <property type="entry name" value="Glyco_hydro_8"/>
    <property type="match status" value="1"/>
</dbReference>
<dbReference type="RefSeq" id="WP_197060101.1">
    <property type="nucleotide sequence ID" value="NZ_BBLT01000006.1"/>
</dbReference>
<dbReference type="EC" id="3.2.1.4" evidence="3"/>
<evidence type="ECO:0000256" key="4">
    <source>
        <dbReference type="ARBA" id="ARBA00022801"/>
    </source>
</evidence>
<evidence type="ECO:0000256" key="7">
    <source>
        <dbReference type="ARBA" id="ARBA00023326"/>
    </source>
</evidence>
<dbReference type="Pfam" id="PF13585">
    <property type="entry name" value="CHU_C"/>
    <property type="match status" value="1"/>
</dbReference>
<dbReference type="STRING" id="153721.MYP_3325"/>
<dbReference type="InterPro" id="IPR007110">
    <property type="entry name" value="Ig-like_dom"/>
</dbReference>
<keyword evidence="6 9" id="KW-0326">Glycosidase</keyword>
<proteinExistence type="inferred from homology"/>
<gene>
    <name evidence="9" type="ORF">MYP_3325</name>
</gene>
<dbReference type="SUPFAM" id="SSF48726">
    <property type="entry name" value="Immunoglobulin"/>
    <property type="match status" value="1"/>
</dbReference>
<dbReference type="InterPro" id="IPR013783">
    <property type="entry name" value="Ig-like_fold"/>
</dbReference>
<dbReference type="Pfam" id="PF19081">
    <property type="entry name" value="Ig_7"/>
    <property type="match status" value="1"/>
</dbReference>
<sequence length="2697" mass="287901">MDRQFNALNYIISTIFIFLVFTKAANAQVWPGDTIHVEINTHNPAFPFPQFLEYKEGKTLAANNAVGVTHADMEKAMREAYTIMMRRALKVPGKTLGTGANATPYIVYNHPSVPQGYGTFVSEGDGYAMLAAAHFADKKTFDGLWLWVHDNRLSGVKKYYDCAPLRPTYTYGAGFPGWECDENTNISSTTINSAADGDLDIAMALLMAHKQWGDNMGITDACGNEISYKNEALKMIKLLVDTLYYSVSPLGAEAGMKGYLTGIVGVDGYLKSGNTWGELTNWRYSAANTAYPWAKVKPDPIQVTSKYVDYNAPAYFRQFAKFLEENGGTEWQISQCKRCEASADWTIKQMYDKGYIASAGNYTVNDDGSVTTFGPFAAGEDFRCSWRTILNYVWHGNPDSTWNPVTHQVEPGGNTFEYDMALRHKEFLKFPGSIPSSSESAFCSKLGASPDPGQPNWKGVAQIKQQYLPNGNVLANYGVNWMAGTGTPAAVASGDLDLTAELYRQCELAWDDQSGSAKLTPYERYIGSTPKYFHGFFRILGMLTASGNLHSPEDMKAGANVKVYMDVDKTFAYEGDILNYEVSYRNFGAIDATGVVITTTLDPNYEVVSVSGGGTASGSTITWNIGTVPGFKTGGLEQTKGVRKFVVRVRPIDMATTVCLTSTITASNAPSWTSNEYPNNATYTMERNCVDLLKDRVLAIKKTTDRSVMNPGDVVNFTLDFENKSGSNLWLNGGRPRVVVSYANYAQASGFAERSFYQFYRIWHTAHEAYINLGNYRVSYFMNDPAAIGEYNAATNPTGWTAGVDNQNDLDKYGYNPPSDPMRFIYQKIPWGQDSKGAWNQRIVTQFANVLTAPTMHVYDKLDSEYLIHKGVVGPSIIRTVLKSNPSTLLMPRLIDDWSYDPNIRTTDHDGQEDSYFPISPAFTNFNSVPKYEPEVVDNYSKDACGGPVKNFSKVLVEEFDGYTWRRIAGDGPLPGRETYNVVVTDSIPIELEWSAFTDDNAVGVTATYTPLAGNSKFSGYVKWTIPAMLTGEKANLSYRTIAKAPCSEKTFINAGWIWSDVDSPDSSAVILKLTCNPVPPTPPKETSLVKSANTASAVVGDVINYKLTFTNKDGSTASWAGAGTQLTDWQTLGTGVTMPKLNGSVISLDQNGGNNAPGANGYAFGPKKAHGVNGWMEATIAPTNSSSFSFLYRYQSGTPGLADFKGLRLEIAPNINGNNFIEIRLYQNGSNTPIAAFTGLTFPGSFSSVKVRTELQDDKLYIWINDFTGAPLKVITGITELGAGYAGIFAKGSQQALSAYTAHFDSAFDLVITDPVPAELNNVTNISDNGVLTGSTITWPTVPGPILANAIIERTFDATVNTCADFITNIGYATVYGVTNIKSQYVVNCGAIKNCIPPTSVTTSVSNPNICLGAALSVSGTAIPPNPNYYYTWYKDGVAVTTPSNTYAPYTIAATTMADTGTYVLRVEDGNDGTPACYKESAKLVIRITAPMVAGTISSDQNLCSGSTPDVLTGTASTGGETVKNYKWQSSATNAGPWTDLGPYSTSAIDYAPGLLTTTTYYRRIDSSGYCPAVPTTSIAITVTPTTVAGIISSDQSICSGETPDPLTGTPSTGGVTVKYYKWQSSTTNGTTGPWTDLGTYSTTATGYAPGVLSSTTYYRRIDSSGYCLGVPTASVEIKVTPTVAASVVISTPSGTTCANAAVTFTAVETNGGTPTYQWYKGTIGSGIIIPSATGATYTTPASGAGAVSNGDSYYVEMTSSLTCAKPDPAVSNIIVMTVTNQVAPAVSVAVNPGNIICENTNVTFAATPGNGGSNPTYEWFVKKAIDLTPVSQGPASSAVDSDKFTINTLENGDRVFVKMVSNSDCASPSDAISPEIIITVKPTVIPEVLVTADKSSICPNESVTFTAVPTNGGFTPVYVWKNGNTTVGGSGATYTTNTLLPGNSITVTMTSSELCASPIADVSIPVNVDIKPVPAPAVSITADVLDVCEGNAVNFTATPTDGGPSPLYQWYIGTTKQGAATSSNTFTTSDLTVSTSSPGNTVKVELVSNEECASAIPVASNVITITVNPGIKPGKLSDDQTICHNTSAAILKEIAASDAVSAVYTWQQSETPTVDASWAPAIGTPSNGGKDFTPTATLTTTTYYRRRVDDASAPAPCNKAFTTPVKITVNPALAAGEIGGDQAICSGKVPDPFTSVNVPSGGAGSYTYQWQYTDAAHPTMTDISGAINATYSPGVLTSTTQFRRIETSGNCGSVSSNVITVTVAAPEVVTASINDPGQVCSGSATFTFMANASTTGTGTFSYKWYLGSGTTPVSTAQAYSYNPVSGDHGKSVKVVVSTSNTCNAGDATSNIVTLNIVDAEAAAVSIEANPNCAGLVSTFSIKSSSGTGSSPTYNWYVNNSTVPVATGTTFSSSTLVTGDQVWVGMTSNLACVIGPNFVESAKITMYIKPIPNPVINEGNQTICSPEKVTYTVPVSAGATYQWLRDGIVIPGATNPSYSATQSGLYTVIEDNGTCSQTSSGRNLTIIQTPVANAGADIYIKDGEIGQLNGTGGALYIWSPAKGLSDTTVSNPTFIADRTIVYTLTVADATNMCKSKDSVTVYVERPIRIPNAITVNGDGNNDTWEIENIESFPNAEFLIYNRWGNLVWKSTGYLKNWDGTNYKNGEVLPDGTYFYIINLNSQIYTEQYSGYVQVLK</sequence>
<name>A0A098LGI2_9BACT</name>
<dbReference type="EMBL" id="BBLT01000006">
    <property type="protein sequence ID" value="GAL86096.1"/>
    <property type="molecule type" value="Genomic_DNA"/>
</dbReference>
<keyword evidence="7" id="KW-0119">Carbohydrate metabolism</keyword>
<evidence type="ECO:0000259" key="8">
    <source>
        <dbReference type="PROSITE" id="PS50835"/>
    </source>
</evidence>
<dbReference type="Gene3D" id="2.60.40.2700">
    <property type="match status" value="1"/>
</dbReference>
<dbReference type="InterPro" id="IPR008928">
    <property type="entry name" value="6-hairpin_glycosidase_sf"/>
</dbReference>
<keyword evidence="5" id="KW-0136">Cellulose degradation</keyword>
<evidence type="ECO:0000256" key="5">
    <source>
        <dbReference type="ARBA" id="ARBA00023001"/>
    </source>
</evidence>
<reference evidence="9 10" key="1">
    <citation type="submission" date="2014-09" db="EMBL/GenBank/DDBJ databases">
        <title>Sporocytophaga myxococcoides PG-01 genome sequencing.</title>
        <authorList>
            <person name="Liu L."/>
            <person name="Gao P.J."/>
            <person name="Chen G.J."/>
            <person name="Wang L.S."/>
        </authorList>
    </citation>
    <scope>NUCLEOTIDE SEQUENCE [LARGE SCALE GENOMIC DNA]</scope>
    <source>
        <strain evidence="9 10">PG-01</strain>
    </source>
</reference>
<dbReference type="eggNOG" id="COG3405">
    <property type="taxonomic scope" value="Bacteria"/>
</dbReference>
<protein>
    <recommendedName>
        <fullName evidence="3">cellulase</fullName>
        <ecNumber evidence="3">3.2.1.4</ecNumber>
    </recommendedName>
</protein>
<dbReference type="PANTHER" id="PTHR34819">
    <property type="entry name" value="LARGE CYSTEINE-RICH PERIPLASMIC PROTEIN OMCB"/>
    <property type="match status" value="1"/>
</dbReference>
<dbReference type="Gene3D" id="2.60.40.10">
    <property type="entry name" value="Immunoglobulins"/>
    <property type="match status" value="3"/>
</dbReference>
<evidence type="ECO:0000256" key="1">
    <source>
        <dbReference type="ARBA" id="ARBA00000966"/>
    </source>
</evidence>
<dbReference type="Proteomes" id="UP000030185">
    <property type="component" value="Unassembled WGS sequence"/>
</dbReference>
<comment type="catalytic activity">
    <reaction evidence="1">
        <text>Endohydrolysis of (1-&gt;4)-beta-D-glucosidic linkages in cellulose, lichenin and cereal beta-D-glucans.</text>
        <dbReference type="EC" id="3.2.1.4"/>
    </reaction>
</comment>
<dbReference type="InterPro" id="IPR044023">
    <property type="entry name" value="Ig_7"/>
</dbReference>
<organism evidence="9 10">
    <name type="scientific">Sporocytophaga myxococcoides</name>
    <dbReference type="NCBI Taxonomy" id="153721"/>
    <lineage>
        <taxon>Bacteria</taxon>
        <taxon>Pseudomonadati</taxon>
        <taxon>Bacteroidota</taxon>
        <taxon>Cytophagia</taxon>
        <taxon>Cytophagales</taxon>
        <taxon>Cytophagaceae</taxon>
        <taxon>Sporocytophaga</taxon>
    </lineage>
</organism>
<comment type="similarity">
    <text evidence="2">Belongs to the glycosyl hydrolase 8 (cellulase D) family.</text>
</comment>
<dbReference type="PROSITE" id="PS50835">
    <property type="entry name" value="IG_LIKE"/>
    <property type="match status" value="1"/>
</dbReference>
<dbReference type="GO" id="GO:0030245">
    <property type="term" value="P:cellulose catabolic process"/>
    <property type="evidence" value="ECO:0007669"/>
    <property type="project" value="UniProtKB-KW"/>
</dbReference>
<dbReference type="InterPro" id="IPR001434">
    <property type="entry name" value="OmcB-like_DUF11"/>
</dbReference>
<dbReference type="InterPro" id="IPR051172">
    <property type="entry name" value="Chlamydia_OmcB"/>
</dbReference>
<keyword evidence="10" id="KW-1185">Reference proteome</keyword>
<dbReference type="Gene3D" id="1.50.10.10">
    <property type="match status" value="1"/>
</dbReference>
<dbReference type="eggNOG" id="COG3291">
    <property type="taxonomic scope" value="Bacteria"/>
</dbReference>
<evidence type="ECO:0000256" key="2">
    <source>
        <dbReference type="ARBA" id="ARBA00009209"/>
    </source>
</evidence>
<dbReference type="NCBIfam" id="TIGR01451">
    <property type="entry name" value="B_ant_repeat"/>
    <property type="match status" value="1"/>
</dbReference>
<accession>A0A098LGI2</accession>
<dbReference type="SUPFAM" id="SSF48208">
    <property type="entry name" value="Six-hairpin glycosidases"/>
    <property type="match status" value="1"/>
</dbReference>
<evidence type="ECO:0000256" key="6">
    <source>
        <dbReference type="ARBA" id="ARBA00023295"/>
    </source>
</evidence>
<dbReference type="GO" id="GO:0008810">
    <property type="term" value="F:cellulase activity"/>
    <property type="evidence" value="ECO:0007669"/>
    <property type="project" value="UniProtKB-EC"/>
</dbReference>
<dbReference type="InterPro" id="IPR012341">
    <property type="entry name" value="6hp_glycosidase-like_sf"/>
</dbReference>
<evidence type="ECO:0000256" key="3">
    <source>
        <dbReference type="ARBA" id="ARBA00012601"/>
    </source>
</evidence>
<evidence type="ECO:0000313" key="10">
    <source>
        <dbReference type="Proteomes" id="UP000030185"/>
    </source>
</evidence>
<keyword evidence="4" id="KW-0378">Hydrolase</keyword>
<keyword evidence="7" id="KW-0624">Polysaccharide degradation</keyword>
<evidence type="ECO:0000313" key="9">
    <source>
        <dbReference type="EMBL" id="GAL86096.1"/>
    </source>
</evidence>
<dbReference type="Pfam" id="PF01345">
    <property type="entry name" value="DUF11"/>
    <property type="match status" value="1"/>
</dbReference>
<dbReference type="InterPro" id="IPR002037">
    <property type="entry name" value="Glyco_hydro_8"/>
</dbReference>
<dbReference type="InterPro" id="IPR047589">
    <property type="entry name" value="DUF11_rpt"/>
</dbReference>